<organism evidence="2 3">
    <name type="scientific">Streblomastix strix</name>
    <dbReference type="NCBI Taxonomy" id="222440"/>
    <lineage>
        <taxon>Eukaryota</taxon>
        <taxon>Metamonada</taxon>
        <taxon>Preaxostyla</taxon>
        <taxon>Oxymonadida</taxon>
        <taxon>Streblomastigidae</taxon>
        <taxon>Streblomastix</taxon>
    </lineage>
</organism>
<comment type="caution">
    <text evidence="2">The sequence shown here is derived from an EMBL/GenBank/DDBJ whole genome shotgun (WGS) entry which is preliminary data.</text>
</comment>
<dbReference type="AlphaFoldDB" id="A0A5J4WMB5"/>
<feature type="transmembrane region" description="Helical" evidence="1">
    <location>
        <begin position="41"/>
        <end position="60"/>
    </location>
</feature>
<accession>A0A5J4WMB5</accession>
<keyword evidence="1" id="KW-0812">Transmembrane</keyword>
<keyword evidence="1" id="KW-1133">Transmembrane helix</keyword>
<name>A0A5J4WMB5_9EUKA</name>
<reference evidence="2 3" key="1">
    <citation type="submission" date="2019-03" db="EMBL/GenBank/DDBJ databases">
        <title>Single cell metagenomics reveals metabolic interactions within the superorganism composed of flagellate Streblomastix strix and complex community of Bacteroidetes bacteria on its surface.</title>
        <authorList>
            <person name="Treitli S.C."/>
            <person name="Kolisko M."/>
            <person name="Husnik F."/>
            <person name="Keeling P."/>
            <person name="Hampl V."/>
        </authorList>
    </citation>
    <scope>NUCLEOTIDE SEQUENCE [LARGE SCALE GENOMIC DNA]</scope>
    <source>
        <strain evidence="2">ST1C</strain>
    </source>
</reference>
<feature type="transmembrane region" description="Helical" evidence="1">
    <location>
        <begin position="65"/>
        <end position="84"/>
    </location>
</feature>
<evidence type="ECO:0000256" key="1">
    <source>
        <dbReference type="SAM" id="Phobius"/>
    </source>
</evidence>
<sequence>MDETSDILCQAPKEFPALSSQKQLQRRPTTLGFAAARADRLVPAIAWTGLGISFALALILAPKKYVLLLTFLISLGVLFIPLKIVVFSIISTNTILIILALVGVFRPPIREPLHIEKMRTEHAEILEIGSASLLKVRLLKTNTDERVTASLTQKAKDEGVSVLEAGPAEFWLLVPHSLGVKDFNVGDYALFQRTRNPVRTIYQTEHIFKLLYKKDEAELASFVDGKANH</sequence>
<dbReference type="EMBL" id="SNRW01001559">
    <property type="protein sequence ID" value="KAA6395928.1"/>
    <property type="molecule type" value="Genomic_DNA"/>
</dbReference>
<evidence type="ECO:0000313" key="3">
    <source>
        <dbReference type="Proteomes" id="UP000324800"/>
    </source>
</evidence>
<dbReference type="OrthoDB" id="10571396at2759"/>
<evidence type="ECO:0000313" key="2">
    <source>
        <dbReference type="EMBL" id="KAA6395928.1"/>
    </source>
</evidence>
<keyword evidence="1" id="KW-0472">Membrane</keyword>
<protein>
    <submittedName>
        <fullName evidence="2">Uncharacterized protein</fullName>
    </submittedName>
</protein>
<proteinExistence type="predicted"/>
<gene>
    <name evidence="2" type="ORF">EZS28_008543</name>
</gene>
<dbReference type="Proteomes" id="UP000324800">
    <property type="component" value="Unassembled WGS sequence"/>
</dbReference>
<feature type="transmembrane region" description="Helical" evidence="1">
    <location>
        <begin position="90"/>
        <end position="109"/>
    </location>
</feature>